<dbReference type="Proteomes" id="UP000274756">
    <property type="component" value="Unassembled WGS sequence"/>
</dbReference>
<protein>
    <submittedName>
        <fullName evidence="5">DUF3847 domain-containing protein</fullName>
    </submittedName>
</protein>
<accession>A0A0N4U0Z9</accession>
<sequence length="95" mass="11371">MESLPVTSVLPDMIAELENKAITMREMLAELEKQDYKTILREKEILEKKCQFLRTEQMKRKRIAERMLDTILENCPYDKKKLMVQFQTTGTFKRI</sequence>
<dbReference type="WBParaSite" id="DME_0000024901-mRNA-1">
    <property type="protein sequence ID" value="DME_0000024901-mRNA-1"/>
    <property type="gene ID" value="DME_0000024901"/>
</dbReference>
<feature type="coiled-coil region" evidence="1">
    <location>
        <begin position="14"/>
        <end position="56"/>
    </location>
</feature>
<evidence type="ECO:0000256" key="1">
    <source>
        <dbReference type="SAM" id="Coils"/>
    </source>
</evidence>
<dbReference type="Proteomes" id="UP000038040">
    <property type="component" value="Unplaced"/>
</dbReference>
<evidence type="ECO:0000313" key="5">
    <source>
        <dbReference type="WBParaSite" id="DME_0000024901-mRNA-1"/>
    </source>
</evidence>
<proteinExistence type="predicted"/>
<reference evidence="5" key="1">
    <citation type="submission" date="2017-02" db="UniProtKB">
        <authorList>
            <consortium name="WormBaseParasite"/>
        </authorList>
    </citation>
    <scope>IDENTIFICATION</scope>
</reference>
<evidence type="ECO:0000313" key="2">
    <source>
        <dbReference type="EMBL" id="VDN54636.1"/>
    </source>
</evidence>
<keyword evidence="1" id="KW-0175">Coiled coil</keyword>
<dbReference type="OrthoDB" id="272266at2759"/>
<organism evidence="3 5">
    <name type="scientific">Dracunculus medinensis</name>
    <name type="common">Guinea worm</name>
    <dbReference type="NCBI Taxonomy" id="318479"/>
    <lineage>
        <taxon>Eukaryota</taxon>
        <taxon>Metazoa</taxon>
        <taxon>Ecdysozoa</taxon>
        <taxon>Nematoda</taxon>
        <taxon>Chromadorea</taxon>
        <taxon>Rhabditida</taxon>
        <taxon>Spirurina</taxon>
        <taxon>Dracunculoidea</taxon>
        <taxon>Dracunculidae</taxon>
        <taxon>Dracunculus</taxon>
    </lineage>
</organism>
<name>A0A0N4U0Z9_DRAME</name>
<dbReference type="AlphaFoldDB" id="A0A0N4U0Z9"/>
<evidence type="ECO:0000313" key="3">
    <source>
        <dbReference type="Proteomes" id="UP000038040"/>
    </source>
</evidence>
<evidence type="ECO:0000313" key="4">
    <source>
        <dbReference type="Proteomes" id="UP000274756"/>
    </source>
</evidence>
<dbReference type="EMBL" id="UYYG01001150">
    <property type="protein sequence ID" value="VDN54636.1"/>
    <property type="molecule type" value="Genomic_DNA"/>
</dbReference>
<reference evidence="2 4" key="2">
    <citation type="submission" date="2018-11" db="EMBL/GenBank/DDBJ databases">
        <authorList>
            <consortium name="Pathogen Informatics"/>
        </authorList>
    </citation>
    <scope>NUCLEOTIDE SEQUENCE [LARGE SCALE GENOMIC DNA]</scope>
</reference>
<gene>
    <name evidence="2" type="ORF">DME_LOCUS4609</name>
</gene>
<keyword evidence="4" id="KW-1185">Reference proteome</keyword>